<gene>
    <name evidence="8" type="ORF">CDEE_0661</name>
</gene>
<dbReference type="Proteomes" id="UP000011686">
    <property type="component" value="Chromosome"/>
</dbReference>
<keyword evidence="5 6" id="KW-0472">Membrane</keyword>
<feature type="domain" description="Band 7" evidence="7">
    <location>
        <begin position="97"/>
        <end position="272"/>
    </location>
</feature>
<dbReference type="STRING" id="1208918.CDEE_0661"/>
<dbReference type="EMBL" id="CP003804">
    <property type="protein sequence ID" value="AGF47672.1"/>
    <property type="molecule type" value="Genomic_DNA"/>
</dbReference>
<dbReference type="GO" id="GO:0008233">
    <property type="term" value="F:peptidase activity"/>
    <property type="evidence" value="ECO:0007669"/>
    <property type="project" value="UniProtKB-KW"/>
</dbReference>
<dbReference type="PANTHER" id="PTHR43327">
    <property type="entry name" value="STOMATIN-LIKE PROTEIN 2, MITOCHONDRIAL"/>
    <property type="match status" value="1"/>
</dbReference>
<comment type="subcellular location">
    <subcellularLocation>
        <location evidence="1">Membrane</location>
        <topology evidence="1">Single-pass membrane protein</topology>
    </subcellularLocation>
</comment>
<dbReference type="InterPro" id="IPR036013">
    <property type="entry name" value="Band_7/SPFH_dom_sf"/>
</dbReference>
<dbReference type="SMART" id="SM00244">
    <property type="entry name" value="PHB"/>
    <property type="match status" value="1"/>
</dbReference>
<dbReference type="PATRIC" id="fig|1208918.3.peg.372"/>
<name>M1LPU8_9PROT</name>
<dbReference type="SUPFAM" id="SSF117892">
    <property type="entry name" value="Band 7/SPFH domain"/>
    <property type="match status" value="1"/>
</dbReference>
<feature type="transmembrane region" description="Helical" evidence="6">
    <location>
        <begin position="80"/>
        <end position="102"/>
    </location>
</feature>
<sequence length="426" mass="48931">MLVIQWGKILRIFNIFNFDDSNWGRGKNKGFSDESKKNSNPPDLDDVWNDLSKRFSNIFGKYGKKNSNDKLPDFNFKNSGIFFCLFILFASIIWLSSSFFVVKEGQVSVITRFGKYYRTAQPGFRWHLPYPIENHEMVNLSHLRTFEVGFRGNSQNKVLSESLMLTTDENIVDMQFVVQYRLSANGAINYLFKIRDPDESVKQAAETAMREIVGKKNMDFVLYEGRTAVTFEVQKLMQNILNNYNTGIQITAVAIQNVQPPEQVQAAFDDAVKAGQDRERKINEGYAYANQVIPLASGQSSRYLEQAEAYKATVIGEAKGESSRFYSILKEYEKAPDVTRTRLYLEAMESIFSKANKLMIDSKNNNVLLLPIDALNNKINDSFITKKNDLLEEKVEKKLYDIDNSNDSFKTINKSSDKIKRDRSLY</sequence>
<dbReference type="PANTHER" id="PTHR43327:SF2">
    <property type="entry name" value="MODULATOR OF FTSH PROTEASE HFLK"/>
    <property type="match status" value="1"/>
</dbReference>
<keyword evidence="9" id="KW-1185">Reference proteome</keyword>
<evidence type="ECO:0000313" key="9">
    <source>
        <dbReference type="Proteomes" id="UP000011686"/>
    </source>
</evidence>
<proteinExistence type="inferred from homology"/>
<evidence type="ECO:0000313" key="8">
    <source>
        <dbReference type="EMBL" id="AGF47672.1"/>
    </source>
</evidence>
<dbReference type="AlphaFoldDB" id="M1LPU8"/>
<dbReference type="InterPro" id="IPR050710">
    <property type="entry name" value="Band7/mec-2_domain"/>
</dbReference>
<dbReference type="KEGG" id="kct:CDEE_0661"/>
<evidence type="ECO:0000256" key="2">
    <source>
        <dbReference type="ARBA" id="ARBA00006971"/>
    </source>
</evidence>
<dbReference type="InterPro" id="IPR010201">
    <property type="entry name" value="HflK"/>
</dbReference>
<dbReference type="NCBIfam" id="TIGR01933">
    <property type="entry name" value="hflK"/>
    <property type="match status" value="1"/>
</dbReference>
<accession>M1LPU8</accession>
<dbReference type="Pfam" id="PF01145">
    <property type="entry name" value="Band_7"/>
    <property type="match status" value="1"/>
</dbReference>
<dbReference type="GO" id="GO:0006508">
    <property type="term" value="P:proteolysis"/>
    <property type="evidence" value="ECO:0007669"/>
    <property type="project" value="UniProtKB-KW"/>
</dbReference>
<evidence type="ECO:0000256" key="5">
    <source>
        <dbReference type="ARBA" id="ARBA00023136"/>
    </source>
</evidence>
<evidence type="ECO:0000256" key="4">
    <source>
        <dbReference type="ARBA" id="ARBA00022989"/>
    </source>
</evidence>
<keyword evidence="3 6" id="KW-0812">Transmembrane</keyword>
<comment type="subunit">
    <text evidence="6">HflC and HflK may interact to form a multimeric complex.</text>
</comment>
<evidence type="ECO:0000256" key="6">
    <source>
        <dbReference type="RuleBase" id="RU364113"/>
    </source>
</evidence>
<reference evidence="8 9" key="1">
    <citation type="journal article" date="2013" name="Genome Biol. Evol.">
        <title>Genome evolution and phylogenomic analysis of candidatus kinetoplastibacterium, the betaproteobacterial endosymbionts of strigomonas and angomonas.</title>
        <authorList>
            <person name="Alves J.M."/>
            <person name="Serrano M.G."/>
            <person name="Maia da Silva F."/>
            <person name="Voegtly L.J."/>
            <person name="Matveyev A.V."/>
            <person name="Teixeira M.M."/>
            <person name="Camargo E.P."/>
            <person name="Buck G.A."/>
        </authorList>
    </citation>
    <scope>NUCLEOTIDE SEQUENCE [LARGE SCALE GENOMIC DNA]</scope>
    <source>
        <strain evidence="8 9">TCC036E</strain>
    </source>
</reference>
<dbReference type="Pfam" id="PF12221">
    <property type="entry name" value="HflK_N"/>
    <property type="match status" value="1"/>
</dbReference>
<keyword evidence="4 6" id="KW-1133">Transmembrane helix</keyword>
<dbReference type="GO" id="GO:0016020">
    <property type="term" value="C:membrane"/>
    <property type="evidence" value="ECO:0007669"/>
    <property type="project" value="UniProtKB-SubCell"/>
</dbReference>
<evidence type="ECO:0000259" key="7">
    <source>
        <dbReference type="SMART" id="SM00244"/>
    </source>
</evidence>
<protein>
    <recommendedName>
        <fullName evidence="6">Protein HflK</fullName>
    </recommendedName>
</protein>
<evidence type="ECO:0000256" key="3">
    <source>
        <dbReference type="ARBA" id="ARBA00022692"/>
    </source>
</evidence>
<dbReference type="InterPro" id="IPR020980">
    <property type="entry name" value="Membrane_HflK_N"/>
</dbReference>
<organism evidence="8 9">
    <name type="scientific">Candidatus Kinetoplastidibacterium crithidiae TCC036E</name>
    <dbReference type="NCBI Taxonomy" id="1208918"/>
    <lineage>
        <taxon>Bacteria</taxon>
        <taxon>Pseudomonadati</taxon>
        <taxon>Pseudomonadota</taxon>
        <taxon>Betaproteobacteria</taxon>
        <taxon>Candidatus Kinetoplastidibacterium</taxon>
    </lineage>
</organism>
<keyword evidence="8" id="KW-0378">Hydrolase</keyword>
<comment type="similarity">
    <text evidence="2 6">Belongs to the band 7/mec-2 family. HflK subfamily.</text>
</comment>
<dbReference type="RefSeq" id="WP_015389114.1">
    <property type="nucleotide sequence ID" value="NC_020283.1"/>
</dbReference>
<dbReference type="InterPro" id="IPR001107">
    <property type="entry name" value="Band_7"/>
</dbReference>
<dbReference type="eggNOG" id="COG0330">
    <property type="taxonomic scope" value="Bacteria"/>
</dbReference>
<evidence type="ECO:0000256" key="1">
    <source>
        <dbReference type="ARBA" id="ARBA00004167"/>
    </source>
</evidence>
<keyword evidence="8" id="KW-0645">Protease</keyword>
<dbReference type="CDD" id="cd03404">
    <property type="entry name" value="SPFH_HflK"/>
    <property type="match status" value="1"/>
</dbReference>
<comment type="function">
    <text evidence="6">HflC and HflK could encode or regulate a protease.</text>
</comment>
<dbReference type="HOGENOM" id="CLU_039173_0_1_4"/>
<dbReference type="Gene3D" id="3.30.479.30">
    <property type="entry name" value="Band 7 domain"/>
    <property type="match status" value="1"/>
</dbReference>